<evidence type="ECO:0000313" key="2">
    <source>
        <dbReference type="EMBL" id="EFY86712.1"/>
    </source>
</evidence>
<proteinExistence type="predicted"/>
<dbReference type="AlphaFoldDB" id="E9EBG5"/>
<dbReference type="HOGENOM" id="CLU_1635785_0_0_1"/>
<keyword evidence="3" id="KW-1185">Reference proteome</keyword>
<dbReference type="EMBL" id="GL698540">
    <property type="protein sequence ID" value="EFY86712.1"/>
    <property type="molecule type" value="Genomic_DNA"/>
</dbReference>
<feature type="region of interest" description="Disordered" evidence="1">
    <location>
        <begin position="1"/>
        <end position="27"/>
    </location>
</feature>
<reference evidence="2 3" key="1">
    <citation type="journal article" date="2011" name="PLoS Genet.">
        <title>Genome sequencing and comparative transcriptomics of the model entomopathogenic fungi Metarhizium anisopliae and M. acridum.</title>
        <authorList>
            <person name="Gao Q."/>
            <person name="Jin K."/>
            <person name="Ying S.H."/>
            <person name="Zhang Y."/>
            <person name="Xiao G."/>
            <person name="Shang Y."/>
            <person name="Duan Z."/>
            <person name="Hu X."/>
            <person name="Xie X.Q."/>
            <person name="Zhou G."/>
            <person name="Peng G."/>
            <person name="Luo Z."/>
            <person name="Huang W."/>
            <person name="Wang B."/>
            <person name="Fang W."/>
            <person name="Wang S."/>
            <person name="Zhong Y."/>
            <person name="Ma L.J."/>
            <person name="St Leger R.J."/>
            <person name="Zhao G.P."/>
            <person name="Pei Y."/>
            <person name="Feng M.G."/>
            <person name="Xia Y."/>
            <person name="Wang C."/>
        </authorList>
    </citation>
    <scope>NUCLEOTIDE SEQUENCE [LARGE SCALE GENOMIC DNA]</scope>
    <source>
        <strain evidence="2 3">CQMa 102</strain>
    </source>
</reference>
<sequence>MPHRIDTPPLPPPPPSSSSPQAPRSPIEDDYFDIHRYYYELDRYYVFADDSDYNYSESDDSEYDGPEQPDDEGADDETYEVPRNFSIRLWVEDLSQFTNVRAQVDSLFFPTSIQVQKYLNYDSLFSVVLTWDDVEYDGQPLDPFVAEEQILEHHSGRIRFTE</sequence>
<name>E9EBG5_METAQ</name>
<evidence type="ECO:0000256" key="1">
    <source>
        <dbReference type="SAM" id="MobiDB-lite"/>
    </source>
</evidence>
<protein>
    <submittedName>
        <fullName evidence="2">Uncharacterized protein</fullName>
    </submittedName>
</protein>
<accession>E9EBG5</accession>
<feature type="region of interest" description="Disordered" evidence="1">
    <location>
        <begin position="52"/>
        <end position="78"/>
    </location>
</feature>
<dbReference type="OrthoDB" id="10297881at2759"/>
<dbReference type="Proteomes" id="UP000002499">
    <property type="component" value="Unassembled WGS sequence"/>
</dbReference>
<dbReference type="InParanoid" id="E9EBG5"/>
<evidence type="ECO:0000313" key="3">
    <source>
        <dbReference type="Proteomes" id="UP000002499"/>
    </source>
</evidence>
<organism evidence="3">
    <name type="scientific">Metarhizium acridum (strain CQMa 102)</name>
    <dbReference type="NCBI Taxonomy" id="655827"/>
    <lineage>
        <taxon>Eukaryota</taxon>
        <taxon>Fungi</taxon>
        <taxon>Dikarya</taxon>
        <taxon>Ascomycota</taxon>
        <taxon>Pezizomycotina</taxon>
        <taxon>Sordariomycetes</taxon>
        <taxon>Hypocreomycetidae</taxon>
        <taxon>Hypocreales</taxon>
        <taxon>Clavicipitaceae</taxon>
        <taxon>Metarhizium</taxon>
    </lineage>
</organism>
<gene>
    <name evidence="2" type="ORF">MAC_07213</name>
</gene>
<feature type="compositionally biased region" description="Pro residues" evidence="1">
    <location>
        <begin position="8"/>
        <end position="17"/>
    </location>
</feature>